<dbReference type="EMBL" id="JAYLLH010000003">
    <property type="protein sequence ID" value="MEC3860379.1"/>
    <property type="molecule type" value="Genomic_DNA"/>
</dbReference>
<name>A0ABU6HFC0_9RHOB</name>
<sequence length="76" mass="8378">MKGKATMNDTLKSRLDALEAIFPDADFETRAKLVGEVETLVARMEAEGLPISEADKARLHDLVEDEVESGFDNMPV</sequence>
<dbReference type="Proteomes" id="UP001348149">
    <property type="component" value="Unassembled WGS sequence"/>
</dbReference>
<accession>A0ABU6HFC0</accession>
<protein>
    <submittedName>
        <fullName evidence="1">Uncharacterized protein</fullName>
    </submittedName>
</protein>
<evidence type="ECO:0000313" key="2">
    <source>
        <dbReference type="Proteomes" id="UP001348149"/>
    </source>
</evidence>
<gene>
    <name evidence="1" type="ORF">VK792_03710</name>
</gene>
<organism evidence="1 2">
    <name type="scientific">Mesobacterium hydrothermale</name>
    <dbReference type="NCBI Taxonomy" id="3111907"/>
    <lineage>
        <taxon>Bacteria</taxon>
        <taxon>Pseudomonadati</taxon>
        <taxon>Pseudomonadota</taxon>
        <taxon>Alphaproteobacteria</taxon>
        <taxon>Rhodobacterales</taxon>
        <taxon>Roseobacteraceae</taxon>
        <taxon>Mesobacterium</taxon>
    </lineage>
</organism>
<dbReference type="RefSeq" id="WP_326296002.1">
    <property type="nucleotide sequence ID" value="NZ_JAYLLH010000003.1"/>
</dbReference>
<comment type="caution">
    <text evidence="1">The sequence shown here is derived from an EMBL/GenBank/DDBJ whole genome shotgun (WGS) entry which is preliminary data.</text>
</comment>
<reference evidence="1 2" key="1">
    <citation type="submission" date="2024-01" db="EMBL/GenBank/DDBJ databases">
        <title>Mesobacterium rodlantinim sp. nov., isolated from shallow sea hydrothermal systems off Kueishantao Island.</title>
        <authorList>
            <person name="Su Z."/>
            <person name="Tang K."/>
        </authorList>
    </citation>
    <scope>NUCLEOTIDE SEQUENCE [LARGE SCALE GENOMIC DNA]</scope>
    <source>
        <strain evidence="1 2">TK19101</strain>
    </source>
</reference>
<evidence type="ECO:0000313" key="1">
    <source>
        <dbReference type="EMBL" id="MEC3860379.1"/>
    </source>
</evidence>
<proteinExistence type="predicted"/>
<keyword evidence="2" id="KW-1185">Reference proteome</keyword>